<dbReference type="Gene3D" id="2.10.240.10">
    <property type="entry name" value="Dihydroorotate dehydrogenase, electron transfer subunit"/>
    <property type="match status" value="1"/>
</dbReference>
<dbReference type="InterPro" id="IPR012165">
    <property type="entry name" value="Cyt_c3_hydrogenase_gsu"/>
</dbReference>
<dbReference type="Pfam" id="PF00175">
    <property type="entry name" value="NAD_binding_1"/>
    <property type="match status" value="1"/>
</dbReference>
<evidence type="ECO:0000313" key="14">
    <source>
        <dbReference type="Proteomes" id="UP001595896"/>
    </source>
</evidence>
<keyword evidence="3 11" id="KW-0285">Flavoprotein</keyword>
<comment type="similarity">
    <text evidence="1 11">Belongs to the PyrK family.</text>
</comment>
<keyword evidence="4 11" id="KW-0001">2Fe-2S</keyword>
<keyword evidence="8 11" id="KW-0249">Electron transport</keyword>
<comment type="function">
    <text evidence="11">Responsible for channeling the electrons from the oxidation of dihydroorotate from the FMN redox center in the PyrD type B subunit to the ultimate electron acceptor NAD(+).</text>
</comment>
<dbReference type="SUPFAM" id="SSF63380">
    <property type="entry name" value="Riboflavin synthase domain-like"/>
    <property type="match status" value="1"/>
</dbReference>
<feature type="binding site" evidence="11">
    <location>
        <position position="221"/>
    </location>
    <ligand>
        <name>[2Fe-2S] cluster</name>
        <dbReference type="ChEBI" id="CHEBI:190135"/>
    </ligand>
</feature>
<comment type="caution">
    <text evidence="13">The sequence shown here is derived from an EMBL/GenBank/DDBJ whole genome shotgun (WGS) entry which is preliminary data.</text>
</comment>
<evidence type="ECO:0000256" key="7">
    <source>
        <dbReference type="ARBA" id="ARBA00022975"/>
    </source>
</evidence>
<evidence type="ECO:0000259" key="12">
    <source>
        <dbReference type="PROSITE" id="PS51384"/>
    </source>
</evidence>
<evidence type="ECO:0000256" key="5">
    <source>
        <dbReference type="ARBA" id="ARBA00022723"/>
    </source>
</evidence>
<dbReference type="Gene3D" id="2.40.30.10">
    <property type="entry name" value="Translation factors"/>
    <property type="match status" value="1"/>
</dbReference>
<gene>
    <name evidence="11" type="primary">pyrK</name>
    <name evidence="13" type="ORF">ACFO4L_02945</name>
</gene>
<keyword evidence="10 11" id="KW-0411">Iron-sulfur</keyword>
<dbReference type="HAMAP" id="MF_01211">
    <property type="entry name" value="DHODB_Fe_S_bind"/>
    <property type="match status" value="1"/>
</dbReference>
<dbReference type="InterPro" id="IPR008333">
    <property type="entry name" value="Cbr1-like_FAD-bd_dom"/>
</dbReference>
<keyword evidence="2 11" id="KW-0813">Transport</keyword>
<evidence type="ECO:0000256" key="4">
    <source>
        <dbReference type="ARBA" id="ARBA00022714"/>
    </source>
</evidence>
<proteinExistence type="inferred from homology"/>
<dbReference type="PROSITE" id="PS51384">
    <property type="entry name" value="FAD_FR"/>
    <property type="match status" value="1"/>
</dbReference>
<dbReference type="InterPro" id="IPR017927">
    <property type="entry name" value="FAD-bd_FR_type"/>
</dbReference>
<keyword evidence="9 11" id="KW-0408">Iron</keyword>
<keyword evidence="7 11" id="KW-0665">Pyrimidine biosynthesis</keyword>
<comment type="cofactor">
    <cofactor evidence="11">
        <name>FAD</name>
        <dbReference type="ChEBI" id="CHEBI:57692"/>
    </cofactor>
    <text evidence="11">Binds 1 FAD per subunit.</text>
</comment>
<dbReference type="SUPFAM" id="SSF52343">
    <property type="entry name" value="Ferredoxin reductase-like, C-terminal NADP-linked domain"/>
    <property type="match status" value="1"/>
</dbReference>
<sequence length="247" mass="26428">MIKEKLKLVEKEEVAKNVYKFTMEGSQIPSQCTPGRFLHVQAGDGRAMLLRRPISISAADERTVVIIFRASGAGTEAIASVRIGDTIDVFGPLGQGFPMLEDGTALLIGGGVGVPPLYFLAEELVKNGVSVKAVIGFRSAEDVFLEKELRHLGEVEVTTENGSYGTKGYVTDAALLKSAFTTFYACGPKAMLRPLQDTMDAPGYVSLEERMGCGIGACFACVCDKKEGGYVKICSDGPVFEKGVVQL</sequence>
<feature type="binding site" evidence="11">
    <location>
        <position position="234"/>
    </location>
    <ligand>
        <name>[2Fe-2S] cluster</name>
        <dbReference type="ChEBI" id="CHEBI:190135"/>
    </ligand>
</feature>
<evidence type="ECO:0000256" key="2">
    <source>
        <dbReference type="ARBA" id="ARBA00022448"/>
    </source>
</evidence>
<evidence type="ECO:0000256" key="11">
    <source>
        <dbReference type="HAMAP-Rule" id="MF_01211"/>
    </source>
</evidence>
<evidence type="ECO:0000313" key="13">
    <source>
        <dbReference type="EMBL" id="MFC4735533.1"/>
    </source>
</evidence>
<feature type="binding site" evidence="11">
    <location>
        <position position="218"/>
    </location>
    <ligand>
        <name>[2Fe-2S] cluster</name>
        <dbReference type="ChEBI" id="CHEBI:190135"/>
    </ligand>
</feature>
<feature type="binding site" evidence="11">
    <location>
        <begin position="74"/>
        <end position="75"/>
    </location>
    <ligand>
        <name>FAD</name>
        <dbReference type="ChEBI" id="CHEBI:57692"/>
    </ligand>
</feature>
<evidence type="ECO:0000256" key="8">
    <source>
        <dbReference type="ARBA" id="ARBA00022982"/>
    </source>
</evidence>
<dbReference type="InterPro" id="IPR019480">
    <property type="entry name" value="Dihydroorotate_DH_Fe-S-bd"/>
</dbReference>
<name>A0ABV9NQ54_9BACI</name>
<accession>A0ABV9NQ54</accession>
<keyword evidence="6 11" id="KW-0274">FAD</keyword>
<dbReference type="EMBL" id="JBHSGK010000003">
    <property type="protein sequence ID" value="MFC4735533.1"/>
    <property type="molecule type" value="Genomic_DNA"/>
</dbReference>
<keyword evidence="14" id="KW-1185">Reference proteome</keyword>
<feature type="binding site" evidence="11">
    <location>
        <position position="213"/>
    </location>
    <ligand>
        <name>[2Fe-2S] cluster</name>
        <dbReference type="ChEBI" id="CHEBI:190135"/>
    </ligand>
</feature>
<comment type="cofactor">
    <cofactor evidence="11">
        <name>[2Fe-2S] cluster</name>
        <dbReference type="ChEBI" id="CHEBI:190135"/>
    </cofactor>
    <text evidence="11">Binds 1 [2Fe-2S] cluster per subunit.</text>
</comment>
<feature type="binding site" evidence="11">
    <location>
        <begin position="52"/>
        <end position="55"/>
    </location>
    <ligand>
        <name>FAD</name>
        <dbReference type="ChEBI" id="CHEBI:57692"/>
    </ligand>
</feature>
<dbReference type="Pfam" id="PF00970">
    <property type="entry name" value="FAD_binding_6"/>
    <property type="match status" value="1"/>
</dbReference>
<evidence type="ECO:0000256" key="9">
    <source>
        <dbReference type="ARBA" id="ARBA00023004"/>
    </source>
</evidence>
<dbReference type="CDD" id="cd06218">
    <property type="entry name" value="DHOD_e_trans"/>
    <property type="match status" value="1"/>
</dbReference>
<dbReference type="Pfam" id="PF10418">
    <property type="entry name" value="DHODB_Fe-S_bind"/>
    <property type="match status" value="1"/>
</dbReference>
<dbReference type="InterPro" id="IPR023455">
    <property type="entry name" value="Dihydroorotate_DHASE_ETsu"/>
</dbReference>
<dbReference type="InterPro" id="IPR037117">
    <property type="entry name" value="Dihydroorotate_DH_ele_sf"/>
</dbReference>
<organism evidence="13 14">
    <name type="scientific">Bacillus daqingensis</name>
    <dbReference type="NCBI Taxonomy" id="872396"/>
    <lineage>
        <taxon>Bacteria</taxon>
        <taxon>Bacillati</taxon>
        <taxon>Bacillota</taxon>
        <taxon>Bacilli</taxon>
        <taxon>Bacillales</taxon>
        <taxon>Bacillaceae</taxon>
        <taxon>Bacillus</taxon>
    </lineage>
</organism>
<comment type="subunit">
    <text evidence="11">Heterotetramer of 2 PyrK and 2 PyrD type B subunits.</text>
</comment>
<protein>
    <recommendedName>
        <fullName evidence="11">Dihydroorotate dehydrogenase B (NAD(+)), electron transfer subunit</fullName>
    </recommendedName>
    <alternativeName>
        <fullName evidence="11">Dihydroorotate oxidase B, electron transfer subunit</fullName>
    </alternativeName>
</protein>
<keyword evidence="5 11" id="KW-0479">Metal-binding</keyword>
<dbReference type="PANTHER" id="PTHR43513">
    <property type="entry name" value="DIHYDROOROTATE DEHYDROGENASE B (NAD(+)), ELECTRON TRANSFER SUBUNIT"/>
    <property type="match status" value="1"/>
</dbReference>
<dbReference type="Proteomes" id="UP001595896">
    <property type="component" value="Unassembled WGS sequence"/>
</dbReference>
<dbReference type="PIRSF" id="PIRSF006816">
    <property type="entry name" value="Cyc3_hyd_g"/>
    <property type="match status" value="1"/>
</dbReference>
<dbReference type="RefSeq" id="WP_377908157.1">
    <property type="nucleotide sequence ID" value="NZ_JBHSGK010000003.1"/>
</dbReference>
<evidence type="ECO:0000256" key="3">
    <source>
        <dbReference type="ARBA" id="ARBA00022630"/>
    </source>
</evidence>
<comment type="pathway">
    <text evidence="11">Pyrimidine metabolism; UMP biosynthesis via de novo pathway; orotate from (S)-dihydroorotate (NAD(+) route): step 1/1.</text>
</comment>
<dbReference type="InterPro" id="IPR001433">
    <property type="entry name" value="OxRdtase_FAD/NAD-bd"/>
</dbReference>
<dbReference type="InterPro" id="IPR039261">
    <property type="entry name" value="FNR_nucleotide-bd"/>
</dbReference>
<evidence type="ECO:0000256" key="1">
    <source>
        <dbReference type="ARBA" id="ARBA00006422"/>
    </source>
</evidence>
<dbReference type="InterPro" id="IPR050353">
    <property type="entry name" value="PyrK_electron_transfer"/>
</dbReference>
<evidence type="ECO:0000256" key="10">
    <source>
        <dbReference type="ARBA" id="ARBA00023014"/>
    </source>
</evidence>
<evidence type="ECO:0000256" key="6">
    <source>
        <dbReference type="ARBA" id="ARBA00022827"/>
    </source>
</evidence>
<dbReference type="PANTHER" id="PTHR43513:SF3">
    <property type="entry name" value="DIHYDROOROTATE DEHYDROGENASE B (NAD(+)), ELECTRON TRANSFER SUBUNIT-RELATED"/>
    <property type="match status" value="1"/>
</dbReference>
<dbReference type="InterPro" id="IPR017938">
    <property type="entry name" value="Riboflavin_synthase-like_b-brl"/>
</dbReference>
<dbReference type="Gene3D" id="3.40.50.80">
    <property type="entry name" value="Nucleotide-binding domain of ferredoxin-NADP reductase (FNR) module"/>
    <property type="match status" value="1"/>
</dbReference>
<feature type="domain" description="FAD-binding FR-type" evidence="12">
    <location>
        <begin position="1"/>
        <end position="99"/>
    </location>
</feature>
<feature type="binding site" evidence="11">
    <location>
        <begin position="67"/>
        <end position="69"/>
    </location>
    <ligand>
        <name>FAD</name>
        <dbReference type="ChEBI" id="CHEBI:57692"/>
    </ligand>
</feature>
<reference evidence="14" key="1">
    <citation type="journal article" date="2019" name="Int. J. Syst. Evol. Microbiol.">
        <title>The Global Catalogue of Microorganisms (GCM) 10K type strain sequencing project: providing services to taxonomists for standard genome sequencing and annotation.</title>
        <authorList>
            <consortium name="The Broad Institute Genomics Platform"/>
            <consortium name="The Broad Institute Genome Sequencing Center for Infectious Disease"/>
            <person name="Wu L."/>
            <person name="Ma J."/>
        </authorList>
    </citation>
    <scope>NUCLEOTIDE SEQUENCE [LARGE SCALE GENOMIC DNA]</scope>
    <source>
        <strain evidence="14">JCM 12165</strain>
    </source>
</reference>